<dbReference type="Proteomes" id="UP000244729">
    <property type="component" value="Chromosome"/>
</dbReference>
<dbReference type="EMBL" id="CP028913">
    <property type="protein sequence ID" value="AWB96146.1"/>
    <property type="molecule type" value="Genomic_DNA"/>
</dbReference>
<dbReference type="AlphaFoldDB" id="A0A2S0WXU4"/>
<evidence type="ECO:0000256" key="1">
    <source>
        <dbReference type="SAM" id="Phobius"/>
    </source>
</evidence>
<keyword evidence="1" id="KW-1133">Transmembrane helix</keyword>
<organism evidence="2 3">
    <name type="scientific">Agromyces badenianii</name>
    <dbReference type="NCBI Taxonomy" id="2080742"/>
    <lineage>
        <taxon>Bacteria</taxon>
        <taxon>Bacillati</taxon>
        <taxon>Actinomycetota</taxon>
        <taxon>Actinomycetes</taxon>
        <taxon>Micrococcales</taxon>
        <taxon>Microbacteriaceae</taxon>
        <taxon>Agromyces</taxon>
    </lineage>
</organism>
<feature type="transmembrane region" description="Helical" evidence="1">
    <location>
        <begin position="335"/>
        <end position="354"/>
    </location>
</feature>
<keyword evidence="3" id="KW-1185">Reference proteome</keyword>
<feature type="transmembrane region" description="Helical" evidence="1">
    <location>
        <begin position="33"/>
        <end position="55"/>
    </location>
</feature>
<dbReference type="KEGG" id="agm:DCE93_11215"/>
<feature type="transmembrane region" description="Helical" evidence="1">
    <location>
        <begin position="76"/>
        <end position="95"/>
    </location>
</feature>
<keyword evidence="1" id="KW-0472">Membrane</keyword>
<evidence type="ECO:0000313" key="3">
    <source>
        <dbReference type="Proteomes" id="UP000244729"/>
    </source>
</evidence>
<evidence type="ECO:0008006" key="4">
    <source>
        <dbReference type="Google" id="ProtNLM"/>
    </source>
</evidence>
<keyword evidence="1" id="KW-0812">Transmembrane</keyword>
<feature type="transmembrane region" description="Helical" evidence="1">
    <location>
        <begin position="130"/>
        <end position="153"/>
    </location>
</feature>
<feature type="transmembrane region" description="Helical" evidence="1">
    <location>
        <begin position="101"/>
        <end position="118"/>
    </location>
</feature>
<feature type="transmembrane region" description="Helical" evidence="1">
    <location>
        <begin position="7"/>
        <end position="27"/>
    </location>
</feature>
<protein>
    <recommendedName>
        <fullName evidence="4">Polysaccharide biosynthesis protein</fullName>
    </recommendedName>
</protein>
<accession>A0A2S0WXU4</accession>
<feature type="transmembrane region" description="Helical" evidence="1">
    <location>
        <begin position="265"/>
        <end position="289"/>
    </location>
</feature>
<dbReference type="OrthoDB" id="4975843at2"/>
<gene>
    <name evidence="2" type="ORF">DCE93_11215</name>
</gene>
<dbReference type="RefSeq" id="WP_108595951.1">
    <property type="nucleotide sequence ID" value="NZ_CP028913.1"/>
</dbReference>
<sequence>MRLLRIVLTTVAAAVAAIGMQIVALISLDAASFGYFSIIYLVGAFALSVSLSAVSEAWVRSELAGTLSDWRSYASVTIYFSGIAALVASAVALLIPPLAPSWWLAALAVFGTVYRASARFHSMRSGQWGGVIAGDVVGMLAVVGALILILTYARGSLEAVMSAWALASMSSALCSRIAVPMPPTVIGTWVRRNRHAISPLLRDSLVMDTAAIGTPYVLAPILGVANFGIYRAVSNVAAPVRLLLNPIRPKLSTLPLSKLVNRSTLIGLLGLSLAVGGIASGALLLLNALDLDLGALNDLTPFALPTGLFVAGNMLGHSYYLIARQHATAERIVRARLVQTLLAVVLPISGAIFAGLLGAIWAYTIATCSSAAFWAVSAHRS</sequence>
<proteinExistence type="predicted"/>
<evidence type="ECO:0000313" key="2">
    <source>
        <dbReference type="EMBL" id="AWB96146.1"/>
    </source>
</evidence>
<name>A0A2S0WXU4_9MICO</name>
<feature type="transmembrane region" description="Helical" evidence="1">
    <location>
        <begin position="301"/>
        <end position="323"/>
    </location>
</feature>
<reference evidence="2 3" key="1">
    <citation type="submission" date="2018-04" db="EMBL/GenBank/DDBJ databases">
        <authorList>
            <person name="Li J."/>
        </authorList>
    </citation>
    <scope>NUCLEOTIDE SEQUENCE [LARGE SCALE GENOMIC DNA]</scope>
    <source>
        <strain evidence="3">30A</strain>
    </source>
</reference>